<dbReference type="Gene3D" id="1.20.58.740">
    <property type="match status" value="1"/>
</dbReference>
<evidence type="ECO:0000259" key="6">
    <source>
        <dbReference type="PROSITE" id="PS51650"/>
    </source>
</evidence>
<feature type="region of interest" description="Disordered" evidence="4">
    <location>
        <begin position="1"/>
        <end position="22"/>
    </location>
</feature>
<evidence type="ECO:0000256" key="4">
    <source>
        <dbReference type="SAM" id="MobiDB-lite"/>
    </source>
</evidence>
<evidence type="ECO:0000256" key="1">
    <source>
        <dbReference type="ARBA" id="ARBA00022553"/>
    </source>
</evidence>
<reference evidence="8" key="1">
    <citation type="submission" date="2020-04" db="EMBL/GenBank/DDBJ databases">
        <authorList>
            <person name="Neveu A P."/>
        </authorList>
    </citation>
    <scope>NUCLEOTIDE SEQUENCE</scope>
    <source>
        <tissue evidence="8">Whole embryo</tissue>
    </source>
</reference>
<feature type="domain" description="C2 DOCK-type" evidence="6">
    <location>
        <begin position="663"/>
        <end position="841"/>
    </location>
</feature>
<sequence>MPETRRFAQGLKRKGTASKRRESASIAARASSIYSTGFEIDIKSSEPVDYEAYVLKRASEIQHDSQRNLLTFPSDDIAATTRARERRTVVDTVPVGASKEASSLFVKECIKTYTQNWNLVENKYEAYAGSYLDLPSNDDNGPPVLPEQVFEVDEATGLEDDVNTVQKEGVTRMGYLHKAPAYGVSSISIRSFKRRYFHLKQLPDSSYILNYYKDEKISKDPKGAIYLDSCIGAHTVSLTTKGRKHAFEVRMQDQTCHLLAADTESDANEWIATINMALQNTIEAQVIQKDKCEQESKQNGDSCGSLEGVKSTMHPELVKYARETDQKNSMARKEGRQNVFRIYPDFQNRYVKNPANKDKSPDIVPPTILKPSTRVLVSCKSISFSLTGVVIDGAEEPVTNVEPFFVTLALYDVTAGRKISADLQVDLNHPLVRRMIPDRALTNTKRTSNISEDPKVGEPTLQKVDTQWIAYPKQGIFSVTKPHSEIYLVAKIEKVLQGSIKSCAQPYMKFDSDNHKTALKVLKHAKTACQRLGQYRMPFAWTAKQLFTDTKGNINQHGFEVVYKQESSKLAEEDLLKFLSDFKRPEKLSKLEYIDCDLRLGIDSVPRDLPNILTSSLVPVRPYMPTSSPTSGKLNSGGTEPVMEVDEFLKNSPTDQHPNMEYTNHCYIYPKALNYDNQKTFAKARNIAVVAEFRDSDAEGAQPLRSFHKRPGPPGTGAFTTRVSAAVLHHHEKPEFYEEWKLSLPTQLHHGHHILFSFYHVIVDTNAKKKDSVQMEVGHAWVPLLTKDGRVTCGEHQVPVAGNLQPGYLALHDQLALGKHSSEVKWVDGGKPLFRVYLSLSSTIYTEDQHICNFFEACQRFSNSGTDTDIVKYLKSLLAADHSALIRHLPTILTQLLYLLTADGMTSDSESNCMKTLIHVIASCHQRGKESLLQQYIKYIFVVPTWKDYKSKTVHEQLTSGMEAMLRPTAADFLTTNKLLLHSSFFLQIIVKSMAQHLIFTQKLKMKRNERFPVSFQYAVQSLCNTAVTHIVKKWKSNYADVHNANVSLATFIKHCFTYIDRGFMFKLINQYMDNFAPGDSKVLFELKFEFLRIVCYHEHYIPLNLPFPCNAKSSKNDYSYCLTDEYCRVHFLTALLLKSLCSAMYESPEVRSIAIETFRNILAKHVFDDRYKSRAQQSRIAALYLPFLRILLDNVGRLSVDSDTSLNKDGSHSSRDDLTEPSTPLRGAGESTPALANVFTLPPIGDKSGSLRARLTDPNVMSAISNPGSSLLSRGSRGSVAVNESSNNVANGAEKTPVDKTFSTASATKFVANERLDATEIRSLLLCFLQIVNQLPSDALHGFWRESTTEEQIDFFDVLEMCMHHFKYTGKKQQFQGIRFGSLSKINNSNKFKSLPVRIRPSSAQPKHFSILAEPMVTQASHMVDDAELNQLTLLESNLSTEVSLVVLDMLAEFMRQYKKQLQSRDGDSPLMRKVFGVMLTFLQISQSESVLKHAFASFRLFLCKFPNVLFRGSADKCASIIYHSLRCCNSRLASTRSEACALLYLLMRNNFEHGPGRNFVRSHLQMIKSVSQLISDEVGIGSSRFQHSLSVINTYAISDKGMQSTSYPMEVKDLTKKIRTVLMATAAMKEHKDDQEMLVDLQCSLAKSYAATPELRKTWLESMARAHEKNGNYSEAAMCYVHIAALVAEYLKRKGIVSKGCSAFRTISPNVEKEESALKEDVGMQDVQYDEDVLTFMLNNCVDHLQKAERYELMVYIYNMIIPYYEKRRDYQALIDIYGTLKSGYEKVTEVNRNGKRLLGTYFRVALYGQNFFEEEDGKQYIYKEPKLTQLSEISHRLQQMYGKKYGNDNIKLIQESGKVNRKDLDPKFAYIQVTYVTPYFDEQERGQRRTYFEKNHNVRNFVFETPFTPQGRARGDIEEQWKRKTILTTSHSFPYIKKRIPVTTTRSFELKPIEVALDEMTCKCDELELLITADRVDLKKLQLRLQGSVNVQVNAGPLAYAKAFLEDGKIGNHAANTTEMLRKVYRRFVDLCGRALDINEQMVTANQQVYHESLQTCYVTMAGELSQILHEQLLHDDDDSMSVSTAGGFEMDQVLSSISSSSNHSTTPKRFLGGSVSDASVV</sequence>
<proteinExistence type="evidence at transcript level"/>
<dbReference type="InterPro" id="IPR011993">
    <property type="entry name" value="PH-like_dom_sf"/>
</dbReference>
<dbReference type="SUPFAM" id="SSF50729">
    <property type="entry name" value="PH domain-like"/>
    <property type="match status" value="1"/>
</dbReference>
<dbReference type="EMBL" id="LR784623">
    <property type="protein sequence ID" value="CAB3239439.1"/>
    <property type="molecule type" value="mRNA"/>
</dbReference>
<keyword evidence="2" id="KW-0344">Guanine-nucleotide releasing factor</keyword>
<dbReference type="InterPro" id="IPR043162">
    <property type="entry name" value="DOCK_C_lobe_C"/>
</dbReference>
<dbReference type="InterPro" id="IPR027007">
    <property type="entry name" value="C2_DOCK-type_domain"/>
</dbReference>
<dbReference type="InterPro" id="IPR027357">
    <property type="entry name" value="DOCKER_dom"/>
</dbReference>
<evidence type="ECO:0000256" key="2">
    <source>
        <dbReference type="ARBA" id="ARBA00022658"/>
    </source>
</evidence>
<evidence type="ECO:0000313" key="8">
    <source>
        <dbReference type="EMBL" id="CAB3239439.1"/>
    </source>
</evidence>
<dbReference type="InterPro" id="IPR046770">
    <property type="entry name" value="DOCKER_Lobe_B"/>
</dbReference>
<dbReference type="InterPro" id="IPR043161">
    <property type="entry name" value="DOCK_C_lobe_A"/>
</dbReference>
<dbReference type="InterPro" id="IPR046769">
    <property type="entry name" value="DOCKER_Lobe_A"/>
</dbReference>
<dbReference type="PROSITE" id="PS51650">
    <property type="entry name" value="C2_DOCK"/>
    <property type="match status" value="1"/>
</dbReference>
<dbReference type="SMART" id="SM00233">
    <property type="entry name" value="PH"/>
    <property type="match status" value="1"/>
</dbReference>
<feature type="domain" description="PH" evidence="5">
    <location>
        <begin position="169"/>
        <end position="279"/>
    </location>
</feature>
<dbReference type="InterPro" id="IPR026791">
    <property type="entry name" value="DOCK"/>
</dbReference>
<dbReference type="Gene3D" id="2.60.40.150">
    <property type="entry name" value="C2 domain"/>
    <property type="match status" value="1"/>
</dbReference>
<dbReference type="Pfam" id="PF00169">
    <property type="entry name" value="PH"/>
    <property type="match status" value="1"/>
</dbReference>
<organism evidence="8">
    <name type="scientific">Phallusia mammillata</name>
    <dbReference type="NCBI Taxonomy" id="59560"/>
    <lineage>
        <taxon>Eukaryota</taxon>
        <taxon>Metazoa</taxon>
        <taxon>Chordata</taxon>
        <taxon>Tunicata</taxon>
        <taxon>Ascidiacea</taxon>
        <taxon>Phlebobranchia</taxon>
        <taxon>Ascidiidae</taxon>
        <taxon>Phallusia</taxon>
    </lineage>
</organism>
<dbReference type="CDD" id="cd11694">
    <property type="entry name" value="DHR2_DOCK_D"/>
    <property type="match status" value="1"/>
</dbReference>
<dbReference type="InterPro" id="IPR001849">
    <property type="entry name" value="PH_domain"/>
</dbReference>
<evidence type="ECO:0000259" key="7">
    <source>
        <dbReference type="PROSITE" id="PS51651"/>
    </source>
</evidence>
<comment type="similarity">
    <text evidence="3">Belongs to the DOCK family.</text>
</comment>
<dbReference type="InterPro" id="IPR016024">
    <property type="entry name" value="ARM-type_fold"/>
</dbReference>
<dbReference type="Pfam" id="PF20421">
    <property type="entry name" value="DHR-2_Lobe_C"/>
    <property type="match status" value="1"/>
</dbReference>
<dbReference type="Pfam" id="PF20422">
    <property type="entry name" value="DHR-2_Lobe_B"/>
    <property type="match status" value="1"/>
</dbReference>
<dbReference type="Gene3D" id="1.25.40.410">
    <property type="match status" value="1"/>
</dbReference>
<dbReference type="Pfam" id="PF14429">
    <property type="entry name" value="DOCK-C2"/>
    <property type="match status" value="1"/>
</dbReference>
<feature type="compositionally biased region" description="Basic and acidic residues" evidence="4">
    <location>
        <begin position="1210"/>
        <end position="1219"/>
    </location>
</feature>
<accession>A0A6F9DC32</accession>
<dbReference type="SUPFAM" id="SSF48371">
    <property type="entry name" value="ARM repeat"/>
    <property type="match status" value="1"/>
</dbReference>
<evidence type="ECO:0000256" key="3">
    <source>
        <dbReference type="PROSITE-ProRule" id="PRU00983"/>
    </source>
</evidence>
<feature type="region of interest" description="Disordered" evidence="4">
    <location>
        <begin position="1204"/>
        <end position="1231"/>
    </location>
</feature>
<keyword evidence="1" id="KW-0597">Phosphoprotein</keyword>
<protein>
    <submittedName>
        <fullName evidence="8">Dedicator of cytokinesis protein 9-like</fullName>
    </submittedName>
</protein>
<dbReference type="InterPro" id="IPR021816">
    <property type="entry name" value="DOCK_C/D_N"/>
</dbReference>
<feature type="domain" description="DOCKER" evidence="7">
    <location>
        <begin position="1649"/>
        <end position="2077"/>
    </location>
</feature>
<dbReference type="InterPro" id="IPR046773">
    <property type="entry name" value="DOCKER_Lobe_C"/>
</dbReference>
<dbReference type="Pfam" id="PF06920">
    <property type="entry name" value="DHR-2_Lobe_A"/>
    <property type="match status" value="1"/>
</dbReference>
<dbReference type="Pfam" id="PF11878">
    <property type="entry name" value="DOCK_C-D_N"/>
    <property type="match status" value="1"/>
</dbReference>
<evidence type="ECO:0000259" key="5">
    <source>
        <dbReference type="PROSITE" id="PS50003"/>
    </source>
</evidence>
<dbReference type="Gene3D" id="2.30.29.30">
    <property type="entry name" value="Pleckstrin-homology domain (PH domain)/Phosphotyrosine-binding domain (PTB)"/>
    <property type="match status" value="1"/>
</dbReference>
<dbReference type="PANTHER" id="PTHR23317">
    <property type="entry name" value="DEDICATOR OF CYTOKINESIS DOCK"/>
    <property type="match status" value="1"/>
</dbReference>
<dbReference type="GO" id="GO:0005085">
    <property type="term" value="F:guanyl-nucleotide exchange factor activity"/>
    <property type="evidence" value="ECO:0007669"/>
    <property type="project" value="UniProtKB-KW"/>
</dbReference>
<dbReference type="PROSITE" id="PS51651">
    <property type="entry name" value="DOCKER"/>
    <property type="match status" value="1"/>
</dbReference>
<name>A0A6F9DC32_9ASCI</name>
<dbReference type="PANTHER" id="PTHR23317:SF26">
    <property type="entry name" value="ZIZIMIN, ISOFORM K"/>
    <property type="match status" value="1"/>
</dbReference>
<gene>
    <name evidence="8" type="primary">Dock9</name>
</gene>
<dbReference type="GO" id="GO:0007264">
    <property type="term" value="P:small GTPase-mediated signal transduction"/>
    <property type="evidence" value="ECO:0007669"/>
    <property type="project" value="InterPro"/>
</dbReference>
<dbReference type="PROSITE" id="PS50003">
    <property type="entry name" value="PH_DOMAIN"/>
    <property type="match status" value="1"/>
</dbReference>
<dbReference type="InterPro" id="IPR035892">
    <property type="entry name" value="C2_domain_sf"/>
</dbReference>